<name>A0A558DPW6_9GAMM</name>
<comment type="catalytic activity">
    <reaction evidence="6">
        <text>a quinone + sn-glycerol 3-phosphate = dihydroxyacetone phosphate + a quinol</text>
        <dbReference type="Rhea" id="RHEA:18977"/>
        <dbReference type="ChEBI" id="CHEBI:24646"/>
        <dbReference type="ChEBI" id="CHEBI:57597"/>
        <dbReference type="ChEBI" id="CHEBI:57642"/>
        <dbReference type="ChEBI" id="CHEBI:132124"/>
        <dbReference type="EC" id="1.1.5.3"/>
    </reaction>
</comment>
<keyword evidence="5 6" id="KW-0560">Oxidoreductase</keyword>
<dbReference type="EC" id="1.1.5.3" evidence="6"/>
<dbReference type="GO" id="GO:0009331">
    <property type="term" value="C:glycerol-3-phosphate dehydrogenase (FAD) complex"/>
    <property type="evidence" value="ECO:0007669"/>
    <property type="project" value="UniProtKB-UniRule"/>
</dbReference>
<dbReference type="NCBIfam" id="NF009906">
    <property type="entry name" value="PRK13369.1"/>
    <property type="match status" value="1"/>
</dbReference>
<keyword evidence="4" id="KW-0274">FAD</keyword>
<dbReference type="PROSITE" id="PS00978">
    <property type="entry name" value="FAD_G3PDH_2"/>
    <property type="match status" value="1"/>
</dbReference>
<dbReference type="PANTHER" id="PTHR11985">
    <property type="entry name" value="GLYCEROL-3-PHOSPHATE DEHYDROGENASE"/>
    <property type="match status" value="1"/>
</dbReference>
<evidence type="ECO:0000256" key="3">
    <source>
        <dbReference type="ARBA" id="ARBA00022630"/>
    </source>
</evidence>
<organism evidence="9 10">
    <name type="scientific">Sedimenticola selenatireducens</name>
    <dbReference type="NCBI Taxonomy" id="191960"/>
    <lineage>
        <taxon>Bacteria</taxon>
        <taxon>Pseudomonadati</taxon>
        <taxon>Pseudomonadota</taxon>
        <taxon>Gammaproteobacteria</taxon>
        <taxon>Chromatiales</taxon>
        <taxon>Sedimenticolaceae</taxon>
        <taxon>Sedimenticola</taxon>
    </lineage>
</organism>
<evidence type="ECO:0000256" key="2">
    <source>
        <dbReference type="ARBA" id="ARBA00007330"/>
    </source>
</evidence>
<dbReference type="InterPro" id="IPR006076">
    <property type="entry name" value="FAD-dep_OxRdtase"/>
</dbReference>
<dbReference type="NCBIfam" id="NF008899">
    <property type="entry name" value="PRK12266.1"/>
    <property type="match status" value="1"/>
</dbReference>
<evidence type="ECO:0000256" key="6">
    <source>
        <dbReference type="RuleBase" id="RU361217"/>
    </source>
</evidence>
<dbReference type="EMBL" id="VMNH01000024">
    <property type="protein sequence ID" value="TVO70470.1"/>
    <property type="molecule type" value="Genomic_DNA"/>
</dbReference>
<keyword evidence="10" id="KW-1185">Reference proteome</keyword>
<proteinExistence type="inferred from homology"/>
<dbReference type="PROSITE" id="PS00977">
    <property type="entry name" value="FAD_G3PDH_1"/>
    <property type="match status" value="1"/>
</dbReference>
<comment type="similarity">
    <text evidence="2 6">Belongs to the FAD-dependent glycerol-3-phosphate dehydrogenase family.</text>
</comment>
<evidence type="ECO:0000256" key="4">
    <source>
        <dbReference type="ARBA" id="ARBA00022827"/>
    </source>
</evidence>
<feature type="domain" description="Alpha-glycerophosphate oxidase C-terminal" evidence="8">
    <location>
        <begin position="388"/>
        <end position="482"/>
    </location>
</feature>
<keyword evidence="3 6" id="KW-0285">Flavoprotein</keyword>
<evidence type="ECO:0000259" key="8">
    <source>
        <dbReference type="Pfam" id="PF16901"/>
    </source>
</evidence>
<dbReference type="RefSeq" id="WP_144360185.1">
    <property type="nucleotide sequence ID" value="NZ_VMNH01000024.1"/>
</dbReference>
<dbReference type="Gene3D" id="3.30.9.10">
    <property type="entry name" value="D-Amino Acid Oxidase, subunit A, domain 2"/>
    <property type="match status" value="1"/>
</dbReference>
<comment type="cofactor">
    <cofactor evidence="1 6">
        <name>FAD</name>
        <dbReference type="ChEBI" id="CHEBI:57692"/>
    </cofactor>
</comment>
<dbReference type="InterPro" id="IPR031656">
    <property type="entry name" value="DAO_C"/>
</dbReference>
<dbReference type="PRINTS" id="PR01001">
    <property type="entry name" value="FADG3PDH"/>
</dbReference>
<evidence type="ECO:0000256" key="5">
    <source>
        <dbReference type="ARBA" id="ARBA00023002"/>
    </source>
</evidence>
<protein>
    <recommendedName>
        <fullName evidence="6">Glycerol-3-phosphate dehydrogenase</fullName>
        <ecNumber evidence="6">1.1.5.3</ecNumber>
    </recommendedName>
</protein>
<dbReference type="SUPFAM" id="SSF51905">
    <property type="entry name" value="FAD/NAD(P)-binding domain"/>
    <property type="match status" value="1"/>
</dbReference>
<dbReference type="GO" id="GO:0046168">
    <property type="term" value="P:glycerol-3-phosphate catabolic process"/>
    <property type="evidence" value="ECO:0007669"/>
    <property type="project" value="TreeGrafter"/>
</dbReference>
<dbReference type="Gene3D" id="3.50.50.60">
    <property type="entry name" value="FAD/NAD(P)-binding domain"/>
    <property type="match status" value="1"/>
</dbReference>
<dbReference type="InterPro" id="IPR038299">
    <property type="entry name" value="DAO_C_sf"/>
</dbReference>
<gene>
    <name evidence="9" type="ORF">FHP88_16420</name>
</gene>
<dbReference type="AlphaFoldDB" id="A0A558DPW6"/>
<dbReference type="Gene3D" id="6.10.250.1890">
    <property type="match status" value="1"/>
</dbReference>
<evidence type="ECO:0000313" key="10">
    <source>
        <dbReference type="Proteomes" id="UP000316649"/>
    </source>
</evidence>
<comment type="caution">
    <text evidence="9">The sequence shown here is derived from an EMBL/GenBank/DDBJ whole genome shotgun (WGS) entry which is preliminary data.</text>
</comment>
<evidence type="ECO:0000256" key="1">
    <source>
        <dbReference type="ARBA" id="ARBA00001974"/>
    </source>
</evidence>
<dbReference type="InterPro" id="IPR000447">
    <property type="entry name" value="G3P_DH_FAD-dep"/>
</dbReference>
<dbReference type="Gene3D" id="1.10.8.870">
    <property type="entry name" value="Alpha-glycerophosphate oxidase, cap domain"/>
    <property type="match status" value="1"/>
</dbReference>
<dbReference type="OrthoDB" id="9766796at2"/>
<evidence type="ECO:0000259" key="7">
    <source>
        <dbReference type="Pfam" id="PF01266"/>
    </source>
</evidence>
<evidence type="ECO:0000313" key="9">
    <source>
        <dbReference type="EMBL" id="TVO70470.1"/>
    </source>
</evidence>
<sequence length="505" mass="56749">MTQETQTPQFDLLVIGGGINGVGVARDAAGRGLQVYLCEKDDLAQHTSSASTKLIHGGLRYLELYDFKLVHHALQEREVLLRSAPHIIHPMRFILPHHKALRPKWMIRIGLFLYDHLGGRKLLPSSNGVDLKNHVAGLLLKERYSAGFEYSDCWVHDAKLVVLSAMDAEARGATIRTHTRCISLIRHGKHWCATLKDERDGGTFEVQAKTVVNAAGPWVEKVLSLGINADETHGVRFVKGSHIVVPKLFDHDYAYIFQHTDGRVLFAIPFEHDYTLLGTTDIELDKLPEIVAINQGEVDYICRAVSEYFRKPIDPESVVWSFSGVRPLYDDAASNASKVTRDYNLHLDQRQAPILSIYGGKITTYRKLAEEVLDMLSECMKIEGTAWTSSSHLPGGDIANGNFGLFLSQCSRRYPWLNKKLLLDYAGHYGTCIHQLLDGCASEADLGDHFGGELYEREVRYLITYEYAESAEDILWRRTKQGLRLTAEEVGKLENWINSNSKASG</sequence>
<reference evidence="9 10" key="1">
    <citation type="submission" date="2019-07" db="EMBL/GenBank/DDBJ databases">
        <title>The pathways for chlorine oxyanion respiration interact through the shared metabolite chlorate.</title>
        <authorList>
            <person name="Barnum T.P."/>
            <person name="Cheng Y."/>
            <person name="Hill K.A."/>
            <person name="Lucas L.N."/>
            <person name="Carlson H.K."/>
            <person name="Coates J.D."/>
        </authorList>
    </citation>
    <scope>NUCLEOTIDE SEQUENCE [LARGE SCALE GENOMIC DNA]</scope>
    <source>
        <strain evidence="9 10">BK-1</strain>
    </source>
</reference>
<accession>A0A558DPW6</accession>
<dbReference type="GO" id="GO:0004368">
    <property type="term" value="F:glycerol-3-phosphate dehydrogenase (quinone) activity"/>
    <property type="evidence" value="ECO:0007669"/>
    <property type="project" value="UniProtKB-EC"/>
</dbReference>
<dbReference type="Pfam" id="PF01266">
    <property type="entry name" value="DAO"/>
    <property type="match status" value="1"/>
</dbReference>
<feature type="domain" description="FAD dependent oxidoreductase" evidence="7">
    <location>
        <begin position="11"/>
        <end position="333"/>
    </location>
</feature>
<dbReference type="InterPro" id="IPR036188">
    <property type="entry name" value="FAD/NAD-bd_sf"/>
</dbReference>
<dbReference type="Pfam" id="PF16901">
    <property type="entry name" value="DAO_C"/>
    <property type="match status" value="1"/>
</dbReference>
<dbReference type="PANTHER" id="PTHR11985:SF15">
    <property type="entry name" value="GLYCEROL-3-PHOSPHATE DEHYDROGENASE, MITOCHONDRIAL"/>
    <property type="match status" value="1"/>
</dbReference>
<dbReference type="Proteomes" id="UP000316649">
    <property type="component" value="Unassembled WGS sequence"/>
</dbReference>